<gene>
    <name evidence="3" type="ORF">AYBTSS11_LOCUS19802</name>
</gene>
<evidence type="ECO:0000313" key="4">
    <source>
        <dbReference type="Proteomes" id="UP001189624"/>
    </source>
</evidence>
<dbReference type="CDD" id="cd00371">
    <property type="entry name" value="HMA"/>
    <property type="match status" value="1"/>
</dbReference>
<keyword evidence="4" id="KW-1185">Reference proteome</keyword>
<dbReference type="PROSITE" id="PS50846">
    <property type="entry name" value="HMA_2"/>
    <property type="match status" value="1"/>
</dbReference>
<dbReference type="EMBL" id="OY731403">
    <property type="protein sequence ID" value="CAJ1963487.1"/>
    <property type="molecule type" value="Genomic_DNA"/>
</dbReference>
<dbReference type="Gramene" id="rna-AYBTSS11_LOCUS19802">
    <property type="protein sequence ID" value="CAJ1963487.1"/>
    <property type="gene ID" value="gene-AYBTSS11_LOCUS19802"/>
</dbReference>
<dbReference type="AlphaFoldDB" id="A0AA86SKK4"/>
<evidence type="ECO:0000313" key="3">
    <source>
        <dbReference type="EMBL" id="CAJ1963487.1"/>
    </source>
</evidence>
<keyword evidence="1" id="KW-0479">Metal-binding</keyword>
<dbReference type="InterPro" id="IPR036163">
    <property type="entry name" value="HMA_dom_sf"/>
</dbReference>
<feature type="domain" description="HMA" evidence="2">
    <location>
        <begin position="65"/>
        <end position="132"/>
    </location>
</feature>
<dbReference type="Gene3D" id="3.30.70.100">
    <property type="match status" value="1"/>
</dbReference>
<dbReference type="SUPFAM" id="SSF55008">
    <property type="entry name" value="HMA, heavy metal-associated domain"/>
    <property type="match status" value="1"/>
</dbReference>
<dbReference type="FunFam" id="3.30.70.100:FF:000047">
    <property type="entry name" value="Copper-transporting ATPase PAA1, chloroplastic"/>
    <property type="match status" value="1"/>
</dbReference>
<proteinExistence type="predicted"/>
<accession>A0AA86SKK4</accession>
<name>A0AA86SKK4_9FABA</name>
<protein>
    <recommendedName>
        <fullName evidence="2">HMA domain-containing protein</fullName>
    </recommendedName>
</protein>
<evidence type="ECO:0000259" key="2">
    <source>
        <dbReference type="PROSITE" id="PS50846"/>
    </source>
</evidence>
<dbReference type="GO" id="GO:0046872">
    <property type="term" value="F:metal ion binding"/>
    <property type="evidence" value="ECO:0007669"/>
    <property type="project" value="UniProtKB-KW"/>
</dbReference>
<evidence type="ECO:0000256" key="1">
    <source>
        <dbReference type="ARBA" id="ARBA00022723"/>
    </source>
</evidence>
<reference evidence="3" key="1">
    <citation type="submission" date="2023-10" db="EMBL/GenBank/DDBJ databases">
        <authorList>
            <person name="Domelevo Entfellner J.-B."/>
        </authorList>
    </citation>
    <scope>NUCLEOTIDE SEQUENCE</scope>
</reference>
<dbReference type="PROSITE" id="PS01047">
    <property type="entry name" value="HMA_1"/>
    <property type="match status" value="1"/>
</dbReference>
<dbReference type="InterPro" id="IPR006121">
    <property type="entry name" value="HMA_dom"/>
</dbReference>
<sequence length="147" mass="15843">MSSSLSLPIPIPFAMDSPSCVTVAQLALSKPLKHHRPLVRGRVRQLHSRLNSVTPFRCSSAANDAVITLHVGGMMCEGCANSVKKLLESRPQVLSAHVNLASETAIVSPAPEEKTAPNYLKQLGEELAQHLTTCGFTSTLRDQEDSN</sequence>
<dbReference type="Pfam" id="PF00403">
    <property type="entry name" value="HMA"/>
    <property type="match status" value="1"/>
</dbReference>
<dbReference type="InterPro" id="IPR017969">
    <property type="entry name" value="Heavy-metal-associated_CS"/>
</dbReference>
<dbReference type="Proteomes" id="UP001189624">
    <property type="component" value="Chromosome 6"/>
</dbReference>
<organism evidence="3 4">
    <name type="scientific">Sphenostylis stenocarpa</name>
    <dbReference type="NCBI Taxonomy" id="92480"/>
    <lineage>
        <taxon>Eukaryota</taxon>
        <taxon>Viridiplantae</taxon>
        <taxon>Streptophyta</taxon>
        <taxon>Embryophyta</taxon>
        <taxon>Tracheophyta</taxon>
        <taxon>Spermatophyta</taxon>
        <taxon>Magnoliopsida</taxon>
        <taxon>eudicotyledons</taxon>
        <taxon>Gunneridae</taxon>
        <taxon>Pentapetalae</taxon>
        <taxon>rosids</taxon>
        <taxon>fabids</taxon>
        <taxon>Fabales</taxon>
        <taxon>Fabaceae</taxon>
        <taxon>Papilionoideae</taxon>
        <taxon>50 kb inversion clade</taxon>
        <taxon>NPAAA clade</taxon>
        <taxon>indigoferoid/millettioid clade</taxon>
        <taxon>Phaseoleae</taxon>
        <taxon>Sphenostylis</taxon>
    </lineage>
</organism>